<sequence length="107" mass="11768">MGKLERTQDRTLELLADVGEGLRRKLPDKAVQWVETGAALGALRVGSKVAGKFVRRNPVLVGAAVVGAGLLWLAARQRAKRKETIEGEAKQVRALRRGEYERDDYGV</sequence>
<evidence type="ECO:0000256" key="1">
    <source>
        <dbReference type="SAM" id="Phobius"/>
    </source>
</evidence>
<accession>A0A5R9PGR1</accession>
<dbReference type="RefSeq" id="WP_138346884.1">
    <property type="nucleotide sequence ID" value="NZ_SROY01000001.1"/>
</dbReference>
<proteinExistence type="predicted"/>
<reference evidence="2 3" key="1">
    <citation type="submission" date="2019-04" db="EMBL/GenBank/DDBJ databases">
        <authorList>
            <person name="Grouzdev D.S."/>
            <person name="Nazina T.N."/>
        </authorList>
    </citation>
    <scope>NUCLEOTIDE SEQUENCE [LARGE SCALE GENOMIC DNA]</scope>
    <source>
        <strain evidence="2 3">SHC 3-19</strain>
    </source>
</reference>
<gene>
    <name evidence="2" type="ORF">E5S66_01455</name>
</gene>
<name>A0A5R9PGR1_9GAMM</name>
<dbReference type="EMBL" id="SROY01000001">
    <property type="protein sequence ID" value="TLX22724.1"/>
    <property type="molecule type" value="Genomic_DNA"/>
</dbReference>
<evidence type="ECO:0000313" key="3">
    <source>
        <dbReference type="Proteomes" id="UP000308508"/>
    </source>
</evidence>
<keyword evidence="1" id="KW-0812">Transmembrane</keyword>
<organism evidence="2 3">
    <name type="scientific">Thermomonas fusca</name>
    <dbReference type="NCBI Taxonomy" id="215690"/>
    <lineage>
        <taxon>Bacteria</taxon>
        <taxon>Pseudomonadati</taxon>
        <taxon>Pseudomonadota</taxon>
        <taxon>Gammaproteobacteria</taxon>
        <taxon>Lysobacterales</taxon>
        <taxon>Lysobacteraceae</taxon>
        <taxon>Thermomonas</taxon>
    </lineage>
</organism>
<keyword evidence="1" id="KW-0472">Membrane</keyword>
<dbReference type="STRING" id="1123377.GCA_000423885_02560"/>
<dbReference type="AlphaFoldDB" id="A0A5R9PGR1"/>
<feature type="transmembrane region" description="Helical" evidence="1">
    <location>
        <begin position="58"/>
        <end position="75"/>
    </location>
</feature>
<keyword evidence="1" id="KW-1133">Transmembrane helix</keyword>
<evidence type="ECO:0000313" key="2">
    <source>
        <dbReference type="EMBL" id="TLX22724.1"/>
    </source>
</evidence>
<keyword evidence="3" id="KW-1185">Reference proteome</keyword>
<protein>
    <submittedName>
        <fullName evidence="2">Uncharacterized protein</fullName>
    </submittedName>
</protein>
<dbReference type="Proteomes" id="UP000308508">
    <property type="component" value="Unassembled WGS sequence"/>
</dbReference>
<comment type="caution">
    <text evidence="2">The sequence shown here is derived from an EMBL/GenBank/DDBJ whole genome shotgun (WGS) entry which is preliminary data.</text>
</comment>